<feature type="non-terminal residue" evidence="1">
    <location>
        <position position="1"/>
    </location>
</feature>
<dbReference type="AlphaFoldDB" id="A0A183NAJ9"/>
<keyword evidence="2" id="KW-1185">Reference proteome</keyword>
<dbReference type="Proteomes" id="UP000277204">
    <property type="component" value="Unassembled WGS sequence"/>
</dbReference>
<sequence>NFSLSLHDDHSKKIAIAQEVDFVARGSLKIELDNDCVLKGSEVDHEVSKLNDFVSIVFSNTESSLKENVNRSVLFPYEQMNRDILNLKNGARCIMSLTTMENRSFLCTLKGTESWEESVDLSLIWQQYYVEHGRIAQSRKVVVDSRPQFIFQPTECSNIPSLICKNIMDYFDAIEDVIVVYTSWCQIIRQPQRKSTNSMNSKTAPCLNNNRSYFVIPVDTTQFVTESFSLCPVTFLAVLMKSGAFSIWMVSVPFSGVSSMSLLWVDYTYTVVRSDSMDKHPNYIKLYDLDSLNLLLVLGFTDGSVKGLVFPIEYSPTGILVLTVVSETKLIFKSMLLNTRVTFRSSVTLIAKLT</sequence>
<evidence type="ECO:0000313" key="2">
    <source>
        <dbReference type="Proteomes" id="UP000277204"/>
    </source>
</evidence>
<evidence type="ECO:0000313" key="1">
    <source>
        <dbReference type="EMBL" id="VDP54771.1"/>
    </source>
</evidence>
<protein>
    <submittedName>
        <fullName evidence="1">Uncharacterized protein</fullName>
    </submittedName>
</protein>
<name>A0A183NAJ9_9TREM</name>
<reference evidence="1 2" key="1">
    <citation type="submission" date="2018-11" db="EMBL/GenBank/DDBJ databases">
        <authorList>
            <consortium name="Pathogen Informatics"/>
        </authorList>
    </citation>
    <scope>NUCLEOTIDE SEQUENCE [LARGE SCALE GENOMIC DNA]</scope>
    <source>
        <strain evidence="1 2">Zambia</strain>
    </source>
</reference>
<accession>A0A183NAJ9</accession>
<dbReference type="STRING" id="48269.A0A183NAJ9"/>
<dbReference type="EMBL" id="UZAI01021199">
    <property type="protein sequence ID" value="VDP54771.1"/>
    <property type="molecule type" value="Genomic_DNA"/>
</dbReference>
<gene>
    <name evidence="1" type="ORF">SMRZ_LOCUS25324</name>
</gene>
<proteinExistence type="predicted"/>
<organism evidence="1 2">
    <name type="scientific">Schistosoma margrebowiei</name>
    <dbReference type="NCBI Taxonomy" id="48269"/>
    <lineage>
        <taxon>Eukaryota</taxon>
        <taxon>Metazoa</taxon>
        <taxon>Spiralia</taxon>
        <taxon>Lophotrochozoa</taxon>
        <taxon>Platyhelminthes</taxon>
        <taxon>Trematoda</taxon>
        <taxon>Digenea</taxon>
        <taxon>Strigeidida</taxon>
        <taxon>Schistosomatoidea</taxon>
        <taxon>Schistosomatidae</taxon>
        <taxon>Schistosoma</taxon>
    </lineage>
</organism>